<comment type="subcellular location">
    <subcellularLocation>
        <location evidence="2">Autolysosome</location>
    </subcellularLocation>
</comment>
<comment type="caution">
    <text evidence="6">The sequence shown here is derived from an EMBL/GenBank/DDBJ whole genome shotgun (WGS) entry which is preliminary data.</text>
</comment>
<evidence type="ECO:0000256" key="5">
    <source>
        <dbReference type="PIRSR" id="PIRSR601519-1"/>
    </source>
</evidence>
<reference evidence="6 7" key="1">
    <citation type="journal article" date="2020" name="Mol. Biol. Evol.">
        <title>Interspecific Gene Flow and the Evolution of Specialization in Black and White Rhinoceros.</title>
        <authorList>
            <person name="Moodley Y."/>
            <person name="Westbury M.V."/>
            <person name="Russo I.M."/>
            <person name="Gopalakrishnan S."/>
            <person name="Rakotoarivelo A."/>
            <person name="Olsen R.A."/>
            <person name="Prost S."/>
            <person name="Tunstall T."/>
            <person name="Ryder O.A."/>
            <person name="Dalen L."/>
            <person name="Bruford M.W."/>
        </authorList>
    </citation>
    <scope>NUCLEOTIDE SEQUENCE [LARGE SCALE GENOMIC DNA]</scope>
    <source>
        <strain evidence="6">SBR-YM</strain>
        <tissue evidence="6">Skin</tissue>
    </source>
</reference>
<dbReference type="PANTHER" id="PTHR11431">
    <property type="entry name" value="FERRITIN"/>
    <property type="match status" value="1"/>
</dbReference>
<accession>A0A7J7F1A8</accession>
<dbReference type="AlphaFoldDB" id="A0A7J7F1A8"/>
<feature type="binding site" evidence="5">
    <location>
        <position position="8"/>
    </location>
    <ligand>
        <name>Fe cation</name>
        <dbReference type="ChEBI" id="CHEBI:24875"/>
        <label>1</label>
    </ligand>
</feature>
<evidence type="ECO:0000256" key="1">
    <source>
        <dbReference type="ARBA" id="ARBA00040044"/>
    </source>
</evidence>
<comment type="function">
    <text evidence="3">Stores iron in a soluble, non-toxic, readily available form. Important for iron homeostasis. Iron is taken up in the ferrous form and deposited as ferric hydroxides after oxidation. Also plays a role in delivery of iron to cells. Mediates iron uptake in capsule cells of the developing kidney. Delivery to lysosomes by the cargo receptor NCOA4 for autophagic degradation and release or iron.</text>
</comment>
<dbReference type="GO" id="GO:0006879">
    <property type="term" value="P:intracellular iron ion homeostasis"/>
    <property type="evidence" value="ECO:0007669"/>
    <property type="project" value="InterPro"/>
</dbReference>
<dbReference type="InterPro" id="IPR012347">
    <property type="entry name" value="Ferritin-like"/>
</dbReference>
<name>A0A7J7F1A8_DICBM</name>
<gene>
    <name evidence="6" type="ORF">HPG69_012964</name>
</gene>
<dbReference type="GO" id="GO:0008198">
    <property type="term" value="F:ferrous iron binding"/>
    <property type="evidence" value="ECO:0007669"/>
    <property type="project" value="TreeGrafter"/>
</dbReference>
<organism evidence="6 7">
    <name type="scientific">Diceros bicornis minor</name>
    <name type="common">South-central black rhinoceros</name>
    <dbReference type="NCBI Taxonomy" id="77932"/>
    <lineage>
        <taxon>Eukaryota</taxon>
        <taxon>Metazoa</taxon>
        <taxon>Chordata</taxon>
        <taxon>Craniata</taxon>
        <taxon>Vertebrata</taxon>
        <taxon>Euteleostomi</taxon>
        <taxon>Mammalia</taxon>
        <taxon>Eutheria</taxon>
        <taxon>Laurasiatheria</taxon>
        <taxon>Perissodactyla</taxon>
        <taxon>Rhinocerotidae</taxon>
        <taxon>Diceros</taxon>
    </lineage>
</organism>
<dbReference type="GO" id="GO:0006826">
    <property type="term" value="P:iron ion transport"/>
    <property type="evidence" value="ECO:0007669"/>
    <property type="project" value="InterPro"/>
</dbReference>
<dbReference type="GO" id="GO:0008199">
    <property type="term" value="F:ferric iron binding"/>
    <property type="evidence" value="ECO:0007669"/>
    <property type="project" value="InterPro"/>
</dbReference>
<dbReference type="InterPro" id="IPR001519">
    <property type="entry name" value="Ferritin"/>
</dbReference>
<dbReference type="SUPFAM" id="SSF47240">
    <property type="entry name" value="Ferritin-like"/>
    <property type="match status" value="1"/>
</dbReference>
<keyword evidence="5" id="KW-0479">Metal-binding</keyword>
<dbReference type="PANTHER" id="PTHR11431:SF47">
    <property type="entry name" value="FERRITIN LIGHT CHAIN"/>
    <property type="match status" value="1"/>
</dbReference>
<evidence type="ECO:0000256" key="3">
    <source>
        <dbReference type="ARBA" id="ARBA00045578"/>
    </source>
</evidence>
<dbReference type="Proteomes" id="UP000551758">
    <property type="component" value="Unassembled WGS sequence"/>
</dbReference>
<dbReference type="InterPro" id="IPR009078">
    <property type="entry name" value="Ferritin-like_SF"/>
</dbReference>
<comment type="subunit">
    <text evidence="4">Oligomer of 24 subunits. There are two types of subunits: L (light) chain and H (heavy) chain. The major chain can be light or heavy, depending on the species and tissue type. The functional molecule forms a roughly spherical shell with a diameter of 12 nm and contains a central cavity into which the insoluble mineral iron core is deposited. Interacts with NCOA4.</text>
</comment>
<evidence type="ECO:0000313" key="6">
    <source>
        <dbReference type="EMBL" id="KAF5921793.1"/>
    </source>
</evidence>
<evidence type="ECO:0000256" key="2">
    <source>
        <dbReference type="ARBA" id="ARBA00044942"/>
    </source>
</evidence>
<sequence>MEAAMTLEKNLNQALLDQHALGTARTDSHLCNFLESHFLDEESLLSEPPLSPLKSEHLQGNPPIRYVYTVVTRLNHKDG</sequence>
<proteinExistence type="predicted"/>
<dbReference type="EMBL" id="JACDTQ010001582">
    <property type="protein sequence ID" value="KAF5921793.1"/>
    <property type="molecule type" value="Genomic_DNA"/>
</dbReference>
<keyword evidence="7" id="KW-1185">Reference proteome</keyword>
<evidence type="ECO:0000256" key="4">
    <source>
        <dbReference type="ARBA" id="ARBA00047045"/>
    </source>
</evidence>
<evidence type="ECO:0000313" key="7">
    <source>
        <dbReference type="Proteomes" id="UP000551758"/>
    </source>
</evidence>
<dbReference type="Gene3D" id="1.20.1260.10">
    <property type="match status" value="1"/>
</dbReference>
<protein>
    <recommendedName>
        <fullName evidence="1">Ferritin light chain</fullName>
    </recommendedName>
</protein>
<dbReference type="GO" id="GO:0044754">
    <property type="term" value="C:autolysosome"/>
    <property type="evidence" value="ECO:0007669"/>
    <property type="project" value="UniProtKB-SubCell"/>
</dbReference>
<keyword evidence="5" id="KW-0408">Iron</keyword>